<comment type="caution">
    <text evidence="2">The sequence shown here is derived from an EMBL/GenBank/DDBJ whole genome shotgun (WGS) entry which is preliminary data.</text>
</comment>
<evidence type="ECO:0000313" key="3">
    <source>
        <dbReference type="Proteomes" id="UP001595075"/>
    </source>
</evidence>
<reference evidence="2 3" key="1">
    <citation type="journal article" date="2024" name="Commun. Biol.">
        <title>Comparative genomic analysis of thermophilic fungi reveals convergent evolutionary adaptations and gene losses.</title>
        <authorList>
            <person name="Steindorff A.S."/>
            <person name="Aguilar-Pontes M.V."/>
            <person name="Robinson A.J."/>
            <person name="Andreopoulos B."/>
            <person name="LaButti K."/>
            <person name="Kuo A."/>
            <person name="Mondo S."/>
            <person name="Riley R."/>
            <person name="Otillar R."/>
            <person name="Haridas S."/>
            <person name="Lipzen A."/>
            <person name="Grimwood J."/>
            <person name="Schmutz J."/>
            <person name="Clum A."/>
            <person name="Reid I.D."/>
            <person name="Moisan M.C."/>
            <person name="Butler G."/>
            <person name="Nguyen T.T.M."/>
            <person name="Dewar K."/>
            <person name="Conant G."/>
            <person name="Drula E."/>
            <person name="Henrissat B."/>
            <person name="Hansel C."/>
            <person name="Singer S."/>
            <person name="Hutchinson M.I."/>
            <person name="de Vries R.P."/>
            <person name="Natvig D.O."/>
            <person name="Powell A.J."/>
            <person name="Tsang A."/>
            <person name="Grigoriev I.V."/>
        </authorList>
    </citation>
    <scope>NUCLEOTIDE SEQUENCE [LARGE SCALE GENOMIC DNA]</scope>
    <source>
        <strain evidence="2 3">CBS 494.80</strain>
    </source>
</reference>
<dbReference type="Proteomes" id="UP001595075">
    <property type="component" value="Unassembled WGS sequence"/>
</dbReference>
<name>A0ABR4C6B0_9HELO</name>
<sequence>MSSSQPLIAKPQPPETRKASTRTPITWRLPLSRTTTTPTYTDKQKQKYTALPPSPDCDPRATALCESLFPGEPDIDIDTSSSFSDNEDEGPLLDGVQVIRYARTEYGSAVQVFEIRVVGGWGRKGRRRRGWSWRRGGGGRV</sequence>
<dbReference type="EMBL" id="JAZHXI010000013">
    <property type="protein sequence ID" value="KAL2064804.1"/>
    <property type="molecule type" value="Genomic_DNA"/>
</dbReference>
<gene>
    <name evidence="2" type="ORF">VTL71DRAFT_3944</name>
</gene>
<accession>A0ABR4C6B0</accession>
<keyword evidence="3" id="KW-1185">Reference proteome</keyword>
<protein>
    <submittedName>
        <fullName evidence="2">Uncharacterized protein</fullName>
    </submittedName>
</protein>
<organism evidence="2 3">
    <name type="scientific">Oculimacula yallundae</name>
    <dbReference type="NCBI Taxonomy" id="86028"/>
    <lineage>
        <taxon>Eukaryota</taxon>
        <taxon>Fungi</taxon>
        <taxon>Dikarya</taxon>
        <taxon>Ascomycota</taxon>
        <taxon>Pezizomycotina</taxon>
        <taxon>Leotiomycetes</taxon>
        <taxon>Helotiales</taxon>
        <taxon>Ploettnerulaceae</taxon>
        <taxon>Oculimacula</taxon>
    </lineage>
</organism>
<proteinExistence type="predicted"/>
<feature type="region of interest" description="Disordered" evidence="1">
    <location>
        <begin position="1"/>
        <end position="57"/>
    </location>
</feature>
<feature type="region of interest" description="Disordered" evidence="1">
    <location>
        <begin position="70"/>
        <end position="89"/>
    </location>
</feature>
<evidence type="ECO:0000313" key="2">
    <source>
        <dbReference type="EMBL" id="KAL2064804.1"/>
    </source>
</evidence>
<evidence type="ECO:0000256" key="1">
    <source>
        <dbReference type="SAM" id="MobiDB-lite"/>
    </source>
</evidence>